<gene>
    <name evidence="2" type="ORF">SNEC2469_LOCUS30647</name>
</gene>
<name>A0A813BK99_9DINO</name>
<dbReference type="AlphaFoldDB" id="A0A813BK99"/>
<feature type="non-terminal residue" evidence="2">
    <location>
        <position position="417"/>
    </location>
</feature>
<reference evidence="2" key="1">
    <citation type="submission" date="2021-02" db="EMBL/GenBank/DDBJ databases">
        <authorList>
            <person name="Dougan E. K."/>
            <person name="Rhodes N."/>
            <person name="Thang M."/>
            <person name="Chan C."/>
        </authorList>
    </citation>
    <scope>NUCLEOTIDE SEQUENCE</scope>
</reference>
<proteinExistence type="predicted"/>
<evidence type="ECO:0000313" key="3">
    <source>
        <dbReference type="Proteomes" id="UP000601435"/>
    </source>
</evidence>
<feature type="region of interest" description="Disordered" evidence="1">
    <location>
        <begin position="140"/>
        <end position="163"/>
    </location>
</feature>
<keyword evidence="3" id="KW-1185">Reference proteome</keyword>
<dbReference type="Proteomes" id="UP000601435">
    <property type="component" value="Unassembled WGS sequence"/>
</dbReference>
<protein>
    <submittedName>
        <fullName evidence="2">Uncharacterized protein</fullName>
    </submittedName>
</protein>
<organism evidence="2 3">
    <name type="scientific">Symbiodinium necroappetens</name>
    <dbReference type="NCBI Taxonomy" id="1628268"/>
    <lineage>
        <taxon>Eukaryota</taxon>
        <taxon>Sar</taxon>
        <taxon>Alveolata</taxon>
        <taxon>Dinophyceae</taxon>
        <taxon>Suessiales</taxon>
        <taxon>Symbiodiniaceae</taxon>
        <taxon>Symbiodinium</taxon>
    </lineage>
</organism>
<dbReference type="OrthoDB" id="443730at2759"/>
<comment type="caution">
    <text evidence="2">The sequence shown here is derived from an EMBL/GenBank/DDBJ whole genome shotgun (WGS) entry which is preliminary data.</text>
</comment>
<sequence>MVASSPQSSSWPDSLQHVVQGAICVHRLRLLDISRREEVFFLELIEGGSRHVRAHNGQCFFLSEHGHWAVYNGVIPQGVLARCKKFLLYLEGLYRLLPASTLRVPDAIINAVAALLHCRNGSADLLLQDCERAAICGGPASSKRRRGNAVAQEDASEEEKDDKPWTEVMASTVGKLYVKLQSSLLQDHLIKYYVEWCRVDDPRKSGFCAQDICLVFDEDKGLNQVRKSGSNNIYVFLPHRILDPVSADAKMRVHKFWQTTYWSNRPAFKCFTAALTLAIRGENVDRAFWGLGSGGVGQSLQTAHLEAILGSFHSCLDMNIYYSDEEMRKQAASLLGKLVVTGQESVQGSRKGMREDVYKQHMSADKLPERMPYAIDTHLVELRGWKRFEFNTLPRFVGVNEETFNSMFRRSLAVRYK</sequence>
<evidence type="ECO:0000256" key="1">
    <source>
        <dbReference type="SAM" id="MobiDB-lite"/>
    </source>
</evidence>
<dbReference type="EMBL" id="CAJNJA010072072">
    <property type="protein sequence ID" value="CAE7905850.1"/>
    <property type="molecule type" value="Genomic_DNA"/>
</dbReference>
<accession>A0A813BK99</accession>
<evidence type="ECO:0000313" key="2">
    <source>
        <dbReference type="EMBL" id="CAE7905850.1"/>
    </source>
</evidence>